<accession>A0A498STI1</accession>
<evidence type="ECO:0000256" key="2">
    <source>
        <dbReference type="SAM" id="MobiDB-lite"/>
    </source>
</evidence>
<protein>
    <recommendedName>
        <fullName evidence="5">Caprin-1 dimerization domain-containing protein</fullName>
    </recommendedName>
</protein>
<dbReference type="Proteomes" id="UP000276991">
    <property type="component" value="Unassembled WGS sequence"/>
</dbReference>
<organism evidence="3 4">
    <name type="scientific">Acanthocheilonema viteae</name>
    <name type="common">Filarial nematode worm</name>
    <name type="synonym">Dipetalonema viteae</name>
    <dbReference type="NCBI Taxonomy" id="6277"/>
    <lineage>
        <taxon>Eukaryota</taxon>
        <taxon>Metazoa</taxon>
        <taxon>Ecdysozoa</taxon>
        <taxon>Nematoda</taxon>
        <taxon>Chromadorea</taxon>
        <taxon>Rhabditida</taxon>
        <taxon>Spirurina</taxon>
        <taxon>Spiruromorpha</taxon>
        <taxon>Filarioidea</taxon>
        <taxon>Onchocercidae</taxon>
        <taxon>Acanthocheilonema</taxon>
    </lineage>
</organism>
<feature type="compositionally biased region" description="Basic and acidic residues" evidence="2">
    <location>
        <begin position="13"/>
        <end position="33"/>
    </location>
</feature>
<evidence type="ECO:0000256" key="1">
    <source>
        <dbReference type="SAM" id="Coils"/>
    </source>
</evidence>
<dbReference type="EMBL" id="UPTC01002330">
    <property type="protein sequence ID" value="VBB33343.1"/>
    <property type="molecule type" value="Genomic_DNA"/>
</dbReference>
<feature type="compositionally biased region" description="Polar residues" evidence="2">
    <location>
        <begin position="1"/>
        <end position="12"/>
    </location>
</feature>
<feature type="region of interest" description="Disordered" evidence="2">
    <location>
        <begin position="1"/>
        <end position="58"/>
    </location>
</feature>
<dbReference type="OrthoDB" id="10062814at2759"/>
<feature type="compositionally biased region" description="Basic residues" evidence="2">
    <location>
        <begin position="41"/>
        <end position="50"/>
    </location>
</feature>
<gene>
    <name evidence="3" type="ORF">NAV_LOCUS8134</name>
</gene>
<keyword evidence="4" id="KW-1185">Reference proteome</keyword>
<keyword evidence="1" id="KW-0175">Coiled coil</keyword>
<reference evidence="3 4" key="1">
    <citation type="submission" date="2018-08" db="EMBL/GenBank/DDBJ databases">
        <authorList>
            <person name="Laetsch R D."/>
            <person name="Stevens L."/>
            <person name="Kumar S."/>
            <person name="Blaxter L. M."/>
        </authorList>
    </citation>
    <scope>NUCLEOTIDE SEQUENCE [LARGE SCALE GENOMIC DNA]</scope>
</reference>
<feature type="coiled-coil region" evidence="1">
    <location>
        <begin position="61"/>
        <end position="88"/>
    </location>
</feature>
<evidence type="ECO:0000313" key="3">
    <source>
        <dbReference type="EMBL" id="VBB33343.1"/>
    </source>
</evidence>
<proteinExistence type="predicted"/>
<evidence type="ECO:0000313" key="4">
    <source>
        <dbReference type="Proteomes" id="UP000276991"/>
    </source>
</evidence>
<dbReference type="AlphaFoldDB" id="A0A498STI1"/>
<evidence type="ECO:0008006" key="5">
    <source>
        <dbReference type="Google" id="ProtNLM"/>
    </source>
</evidence>
<name>A0A498STI1_ACAVI</name>
<sequence>MEEQMQQLSLSDTSRDKSAKKQGDISCDKDNKNQDVTSYNKCKKNQKPSTRKPNQLFQTTRQILDKRINELETYYKRLSKKRNNVNSENSLEDERIKVNLVVEDIKNQLNVMRELRKAYLSDMKKIKRAKNKQRKKSKKNFVKLMGDFQRYKELLSLLQYADVREAFRTGTNGAVIASDADMEFDPNETFNGKVSKCNLQNMYNNAVIRSNVQQRCAETEKKESATMTNSKENYKFIKRSDIPDDYYLCFNYYPARFTADVKVPPSLARRPPPGIFRCDI</sequence>